<evidence type="ECO:0000313" key="2">
    <source>
        <dbReference type="Proteomes" id="UP001420932"/>
    </source>
</evidence>
<organism evidence="1 2">
    <name type="scientific">Stephania yunnanensis</name>
    <dbReference type="NCBI Taxonomy" id="152371"/>
    <lineage>
        <taxon>Eukaryota</taxon>
        <taxon>Viridiplantae</taxon>
        <taxon>Streptophyta</taxon>
        <taxon>Embryophyta</taxon>
        <taxon>Tracheophyta</taxon>
        <taxon>Spermatophyta</taxon>
        <taxon>Magnoliopsida</taxon>
        <taxon>Ranunculales</taxon>
        <taxon>Menispermaceae</taxon>
        <taxon>Menispermoideae</taxon>
        <taxon>Cissampelideae</taxon>
        <taxon>Stephania</taxon>
    </lineage>
</organism>
<evidence type="ECO:0000313" key="1">
    <source>
        <dbReference type="EMBL" id="KAK9092950.1"/>
    </source>
</evidence>
<dbReference type="Proteomes" id="UP001420932">
    <property type="component" value="Unassembled WGS sequence"/>
</dbReference>
<proteinExistence type="predicted"/>
<accession>A0AAP0EGB5</accession>
<dbReference type="EMBL" id="JBBNAF010000012">
    <property type="protein sequence ID" value="KAK9092950.1"/>
    <property type="molecule type" value="Genomic_DNA"/>
</dbReference>
<sequence length="252" mass="28736">MLVPPSGLKVLYENMERNEQRLALISFQLGKGLSQAMVISSLGKKELKVGLAVNGPSAFLPKPSRFRSRVLKAEIFAIKSVKETRKDNKVVQTHQECGRQRGTHLEARSTVVVLSRQLNHHINNHGPMWATPNYFESIFEFLSLICFYTRGILLKCFQIMCGCLGRDLFGSSRVLFLVSKGNFEIILGTTFEISLEILGEVKWEDVKYERNRRQNPVEQFQEHQKVIDKLSPPTVLKVELWYFIAPDGLVAL</sequence>
<keyword evidence="2" id="KW-1185">Reference proteome</keyword>
<name>A0AAP0EGB5_9MAGN</name>
<protein>
    <submittedName>
        <fullName evidence="1">Uncharacterized protein</fullName>
    </submittedName>
</protein>
<reference evidence="1 2" key="1">
    <citation type="submission" date="2024-01" db="EMBL/GenBank/DDBJ databases">
        <title>Genome assemblies of Stephania.</title>
        <authorList>
            <person name="Yang L."/>
        </authorList>
    </citation>
    <scope>NUCLEOTIDE SEQUENCE [LARGE SCALE GENOMIC DNA]</scope>
    <source>
        <strain evidence="1">YNDBR</strain>
        <tissue evidence="1">Leaf</tissue>
    </source>
</reference>
<gene>
    <name evidence="1" type="ORF">Syun_027861</name>
</gene>
<comment type="caution">
    <text evidence="1">The sequence shown here is derived from an EMBL/GenBank/DDBJ whole genome shotgun (WGS) entry which is preliminary data.</text>
</comment>
<dbReference type="AlphaFoldDB" id="A0AAP0EGB5"/>